<evidence type="ECO:0000259" key="10">
    <source>
        <dbReference type="Pfam" id="PF11356"/>
    </source>
</evidence>
<feature type="domain" description="Type II secretion system protein GspC N-terminal" evidence="10">
    <location>
        <begin position="13"/>
        <end position="141"/>
    </location>
</feature>
<name>A0A2T6GH08_9PSED</name>
<evidence type="ECO:0000256" key="9">
    <source>
        <dbReference type="SAM" id="MobiDB-lite"/>
    </source>
</evidence>
<proteinExistence type="predicted"/>
<keyword evidence="2" id="KW-0813">Transport</keyword>
<evidence type="ECO:0000256" key="5">
    <source>
        <dbReference type="ARBA" id="ARBA00022692"/>
    </source>
</evidence>
<keyword evidence="7" id="KW-1133">Transmembrane helix</keyword>
<keyword evidence="6" id="KW-0653">Protein transport</keyword>
<dbReference type="GO" id="GO:0015031">
    <property type="term" value="P:protein transport"/>
    <property type="evidence" value="ECO:0007669"/>
    <property type="project" value="UniProtKB-KW"/>
</dbReference>
<comment type="caution">
    <text evidence="11">The sequence shown here is derived from an EMBL/GenBank/DDBJ whole genome shotgun (WGS) entry which is preliminary data.</text>
</comment>
<dbReference type="RefSeq" id="WP_060840039.1">
    <property type="nucleotide sequence ID" value="NZ_PIZE01000002.1"/>
</dbReference>
<accession>A0A2T6GH08</accession>
<dbReference type="EMBL" id="PYJM01000005">
    <property type="protein sequence ID" value="PUA43432.1"/>
    <property type="molecule type" value="Genomic_DNA"/>
</dbReference>
<comment type="subcellular location">
    <subcellularLocation>
        <location evidence="1">Cell inner membrane</location>
    </subcellularLocation>
</comment>
<evidence type="ECO:0000256" key="8">
    <source>
        <dbReference type="ARBA" id="ARBA00023136"/>
    </source>
</evidence>
<keyword evidence="8" id="KW-0472">Membrane</keyword>
<sequence>MSALRPSLRAGLLVGALSFLAAWLAWLAYGSWQFRQSLNPASLQAPAVVPAAPRSQPDPQAIARLFGVQLQEHPSDLPRVPLSLLASLVAAHPEQSRALIESPEGSRFYGIGEPLPGGGSLRQIGTGQVRVQRFGEELILSLPQHATPLLTPQAEDAAAAQPHPQPGSGSLLQPSVQSPGAS</sequence>
<organism evidence="11 12">
    <name type="scientific">Pseudomonas protegens</name>
    <dbReference type="NCBI Taxonomy" id="380021"/>
    <lineage>
        <taxon>Bacteria</taxon>
        <taxon>Pseudomonadati</taxon>
        <taxon>Pseudomonadota</taxon>
        <taxon>Gammaproteobacteria</taxon>
        <taxon>Pseudomonadales</taxon>
        <taxon>Pseudomonadaceae</taxon>
        <taxon>Pseudomonas</taxon>
    </lineage>
</organism>
<dbReference type="Gene3D" id="2.30.30.830">
    <property type="match status" value="1"/>
</dbReference>
<feature type="region of interest" description="Disordered" evidence="9">
    <location>
        <begin position="147"/>
        <end position="182"/>
    </location>
</feature>
<feature type="compositionally biased region" description="Polar residues" evidence="9">
    <location>
        <begin position="167"/>
        <end position="182"/>
    </location>
</feature>
<protein>
    <recommendedName>
        <fullName evidence="10">Type II secretion system protein GspC N-terminal domain-containing protein</fullName>
    </recommendedName>
</protein>
<gene>
    <name evidence="11" type="ORF">C5U62_22630</name>
</gene>
<dbReference type="InterPro" id="IPR024961">
    <property type="entry name" value="T2SS_GspC_N"/>
</dbReference>
<reference evidence="11 12" key="1">
    <citation type="submission" date="2018-03" db="EMBL/GenBank/DDBJ databases">
        <title>Draft genome sequence of the plant growth promoting rhizobacterium Pseudomonas protegens strain BNJ-SS-45 isolated from wheat (Triticum aestivum) rhizosphere.</title>
        <authorList>
            <person name="Bajpai A."/>
            <person name="Shende K."/>
            <person name="Meena N."/>
            <person name="Upadhyayula S.R."/>
            <person name="Suravajhala P."/>
            <person name="Medicherla K.M."/>
            <person name="Johri B.N."/>
        </authorList>
    </citation>
    <scope>NUCLEOTIDE SEQUENCE [LARGE SCALE GENOMIC DNA]</scope>
    <source>
        <strain evidence="11 12">BNJ-SS-45</strain>
    </source>
</reference>
<evidence type="ECO:0000313" key="11">
    <source>
        <dbReference type="EMBL" id="PUA43432.1"/>
    </source>
</evidence>
<keyword evidence="3" id="KW-1003">Cell membrane</keyword>
<keyword evidence="5" id="KW-0812">Transmembrane</keyword>
<dbReference type="GO" id="GO:0005886">
    <property type="term" value="C:plasma membrane"/>
    <property type="evidence" value="ECO:0007669"/>
    <property type="project" value="UniProtKB-SubCell"/>
</dbReference>
<evidence type="ECO:0000256" key="2">
    <source>
        <dbReference type="ARBA" id="ARBA00022448"/>
    </source>
</evidence>
<dbReference type="Pfam" id="PF11356">
    <property type="entry name" value="T2SSC"/>
    <property type="match status" value="1"/>
</dbReference>
<evidence type="ECO:0000313" key="12">
    <source>
        <dbReference type="Proteomes" id="UP000244178"/>
    </source>
</evidence>
<evidence type="ECO:0000256" key="4">
    <source>
        <dbReference type="ARBA" id="ARBA00022519"/>
    </source>
</evidence>
<evidence type="ECO:0000256" key="1">
    <source>
        <dbReference type="ARBA" id="ARBA00004533"/>
    </source>
</evidence>
<evidence type="ECO:0000256" key="3">
    <source>
        <dbReference type="ARBA" id="ARBA00022475"/>
    </source>
</evidence>
<dbReference type="Proteomes" id="UP000244178">
    <property type="component" value="Unassembled WGS sequence"/>
</dbReference>
<dbReference type="AlphaFoldDB" id="A0A2T6GH08"/>
<keyword evidence="4" id="KW-0997">Cell inner membrane</keyword>
<evidence type="ECO:0000256" key="7">
    <source>
        <dbReference type="ARBA" id="ARBA00022989"/>
    </source>
</evidence>
<evidence type="ECO:0000256" key="6">
    <source>
        <dbReference type="ARBA" id="ARBA00022927"/>
    </source>
</evidence>